<evidence type="ECO:0000256" key="2">
    <source>
        <dbReference type="ARBA" id="ARBA00022525"/>
    </source>
</evidence>
<evidence type="ECO:0000256" key="9">
    <source>
        <dbReference type="SAM" id="SignalP"/>
    </source>
</evidence>
<dbReference type="SUPFAM" id="SSF47473">
    <property type="entry name" value="EF-hand"/>
    <property type="match status" value="1"/>
</dbReference>
<dbReference type="Gene3D" id="1.10.238.10">
    <property type="entry name" value="EF-hand"/>
    <property type="match status" value="1"/>
</dbReference>
<dbReference type="InterPro" id="IPR018247">
    <property type="entry name" value="EF_Hand_1_Ca_BS"/>
</dbReference>
<feature type="compositionally biased region" description="Basic and acidic residues" evidence="8">
    <location>
        <begin position="139"/>
        <end position="148"/>
    </location>
</feature>
<dbReference type="EMBL" id="JANIIK010000034">
    <property type="protein sequence ID" value="KAJ3614878.1"/>
    <property type="molecule type" value="Genomic_DNA"/>
</dbReference>
<feature type="compositionally biased region" description="Acidic residues" evidence="8">
    <location>
        <begin position="102"/>
        <end position="118"/>
    </location>
</feature>
<keyword evidence="6" id="KW-1015">Disulfide bond</keyword>
<dbReference type="GO" id="GO:0005509">
    <property type="term" value="F:calcium ion binding"/>
    <property type="evidence" value="ECO:0007669"/>
    <property type="project" value="InterPro"/>
</dbReference>
<feature type="domain" description="Kazal-like" evidence="11">
    <location>
        <begin position="320"/>
        <end position="377"/>
    </location>
</feature>
<dbReference type="OrthoDB" id="9972865at2759"/>
<dbReference type="PROSITE" id="PS51465">
    <property type="entry name" value="KAZAL_2"/>
    <property type="match status" value="1"/>
</dbReference>
<reference evidence="12" key="1">
    <citation type="submission" date="2022-07" db="EMBL/GenBank/DDBJ databases">
        <title>Chromosome-level genome of Muraenolepis orangiensis.</title>
        <authorList>
            <person name="Kim J."/>
        </authorList>
    </citation>
    <scope>NUCLEOTIDE SEQUENCE</scope>
    <source>
        <strain evidence="12">KU_S4_2022</strain>
        <tissue evidence="12">Muscle</tissue>
    </source>
</reference>
<feature type="compositionally biased region" description="Basic and acidic residues" evidence="8">
    <location>
        <begin position="119"/>
        <end position="128"/>
    </location>
</feature>
<dbReference type="Gene3D" id="3.30.60.30">
    <property type="match status" value="1"/>
</dbReference>
<feature type="region of interest" description="Disordered" evidence="8">
    <location>
        <begin position="101"/>
        <end position="196"/>
    </location>
</feature>
<evidence type="ECO:0000259" key="11">
    <source>
        <dbReference type="PROSITE" id="PS51465"/>
    </source>
</evidence>
<evidence type="ECO:0000256" key="1">
    <source>
        <dbReference type="ARBA" id="ARBA00004498"/>
    </source>
</evidence>
<feature type="region of interest" description="Disordered" evidence="8">
    <location>
        <begin position="211"/>
        <end position="273"/>
    </location>
</feature>
<keyword evidence="13" id="KW-1185">Reference proteome</keyword>
<comment type="subcellular location">
    <subcellularLocation>
        <location evidence="1">Secreted</location>
        <location evidence="1">Extracellular space</location>
        <location evidence="1">Extracellular matrix</location>
    </subcellularLocation>
</comment>
<feature type="domain" description="EF-hand" evidence="10">
    <location>
        <begin position="470"/>
        <end position="505"/>
    </location>
</feature>
<feature type="compositionally biased region" description="Acidic residues" evidence="8">
    <location>
        <begin position="211"/>
        <end position="225"/>
    </location>
</feature>
<organism evidence="12 13">
    <name type="scientific">Muraenolepis orangiensis</name>
    <name type="common">Patagonian moray cod</name>
    <dbReference type="NCBI Taxonomy" id="630683"/>
    <lineage>
        <taxon>Eukaryota</taxon>
        <taxon>Metazoa</taxon>
        <taxon>Chordata</taxon>
        <taxon>Craniata</taxon>
        <taxon>Vertebrata</taxon>
        <taxon>Euteleostomi</taxon>
        <taxon>Actinopterygii</taxon>
        <taxon>Neopterygii</taxon>
        <taxon>Teleostei</taxon>
        <taxon>Neoteleostei</taxon>
        <taxon>Acanthomorphata</taxon>
        <taxon>Zeiogadaria</taxon>
        <taxon>Gadariae</taxon>
        <taxon>Gadiformes</taxon>
        <taxon>Muraenolepidoidei</taxon>
        <taxon>Muraenolepididae</taxon>
        <taxon>Muraenolepis</taxon>
    </lineage>
</organism>
<gene>
    <name evidence="12" type="ORF">NHX12_018448</name>
</gene>
<evidence type="ECO:0000313" key="12">
    <source>
        <dbReference type="EMBL" id="KAJ3614878.1"/>
    </source>
</evidence>
<name>A0A9Q0IYI3_9TELE</name>
<proteinExistence type="predicted"/>
<dbReference type="InterPro" id="IPR019577">
    <property type="entry name" value="SPARC/Testican_Ca-bd-dom"/>
</dbReference>
<dbReference type="GO" id="GO:0005615">
    <property type="term" value="C:extracellular space"/>
    <property type="evidence" value="ECO:0007669"/>
    <property type="project" value="TreeGrafter"/>
</dbReference>
<evidence type="ECO:0000256" key="4">
    <source>
        <dbReference type="ARBA" id="ARBA00022729"/>
    </source>
</evidence>
<dbReference type="PROSITE" id="PS50222">
    <property type="entry name" value="EF_HAND_2"/>
    <property type="match status" value="1"/>
</dbReference>
<dbReference type="GO" id="GO:0050840">
    <property type="term" value="F:extracellular matrix binding"/>
    <property type="evidence" value="ECO:0007669"/>
    <property type="project" value="TreeGrafter"/>
</dbReference>
<keyword evidence="7" id="KW-0325">Glycoprotein</keyword>
<comment type="caution">
    <text evidence="12">The sequence shown here is derived from an EMBL/GenBank/DDBJ whole genome shotgun (WGS) entry which is preliminary data.</text>
</comment>
<dbReference type="InterPro" id="IPR002048">
    <property type="entry name" value="EF_hand_dom"/>
</dbReference>
<evidence type="ECO:0008006" key="14">
    <source>
        <dbReference type="Google" id="ProtNLM"/>
    </source>
</evidence>
<dbReference type="Pfam" id="PF10591">
    <property type="entry name" value="SPARC_Ca_bdg"/>
    <property type="match status" value="1"/>
</dbReference>
<dbReference type="GO" id="GO:0005518">
    <property type="term" value="F:collagen binding"/>
    <property type="evidence" value="ECO:0007669"/>
    <property type="project" value="TreeGrafter"/>
</dbReference>
<evidence type="ECO:0000256" key="5">
    <source>
        <dbReference type="ARBA" id="ARBA00022837"/>
    </source>
</evidence>
<feature type="compositionally biased region" description="Acidic residues" evidence="8">
    <location>
        <begin position="129"/>
        <end position="138"/>
    </location>
</feature>
<evidence type="ECO:0000256" key="6">
    <source>
        <dbReference type="ARBA" id="ARBA00023157"/>
    </source>
</evidence>
<protein>
    <recommendedName>
        <fullName evidence="14">SPARC</fullName>
    </recommendedName>
</protein>
<dbReference type="PROSITE" id="PS00018">
    <property type="entry name" value="EF_HAND_1"/>
    <property type="match status" value="1"/>
</dbReference>
<sequence>MRGHLVVICLLVTTFALSVKSKPHASLRSSHMAKHKDVFQEDADAQQLLPTFVLLDTGSGEQEKQELRANAKKVLQATQRGQKSTAVLLSEEELVDLLNQDTDGDLEEEQKEEEEVKEEVDGQEGKDDWDTEYSEDDKDFQAGEEPKSIKLIPTIRNDEQDFQIGALERGQDKLLGEQSQEKEENEEDGDRYEPKPVEDQLLETLKSLWEAGEEQPEVKEDEAERDETNNDTGSFQKVKKRTLKLQSLRKNALHGEDADPEQTAGSTAPKAKQRLTGKWAPLVGMNQVQLRATVDRYPSTKPSLRGNTCRLDVDAKPACVCQEPSQCPVIINDFDHVCGTDNKTYGTACELFATKCNLEGTKRGHRLHLDYTGPCKYWLKNVLLQLYDQDSKSPGLFTAKQHIKVKKIHEKERRLHAGEHPLNLLAQDFEKNYDVYIFPVHWQFAQIDKHPSDRLLSHSELAPLRVPLVPMEHCTSRFFQECDGDGDKQISFQEWAHCFGIKDEDLDVNLLF</sequence>
<keyword evidence="4 9" id="KW-0732">Signal</keyword>
<evidence type="ECO:0000259" key="10">
    <source>
        <dbReference type="PROSITE" id="PS50222"/>
    </source>
</evidence>
<evidence type="ECO:0000256" key="8">
    <source>
        <dbReference type="SAM" id="MobiDB-lite"/>
    </source>
</evidence>
<dbReference type="SUPFAM" id="SSF100895">
    <property type="entry name" value="Kazal-type serine protease inhibitors"/>
    <property type="match status" value="1"/>
</dbReference>
<dbReference type="InterPro" id="IPR011992">
    <property type="entry name" value="EF-hand-dom_pair"/>
</dbReference>
<dbReference type="Pfam" id="PF00050">
    <property type="entry name" value="Kazal_1"/>
    <property type="match status" value="1"/>
</dbReference>
<dbReference type="InterPro" id="IPR036058">
    <property type="entry name" value="Kazal_dom_sf"/>
</dbReference>
<dbReference type="SMART" id="SM00280">
    <property type="entry name" value="KAZAL"/>
    <property type="match status" value="1"/>
</dbReference>
<keyword evidence="2" id="KW-0964">Secreted</keyword>
<dbReference type="PANTHER" id="PTHR13866">
    <property type="entry name" value="SPARC OSTEONECTIN"/>
    <property type="match status" value="1"/>
</dbReference>
<evidence type="ECO:0000256" key="7">
    <source>
        <dbReference type="ARBA" id="ARBA00023180"/>
    </source>
</evidence>
<feature type="compositionally biased region" description="Basic and acidic residues" evidence="8">
    <location>
        <begin position="169"/>
        <end position="182"/>
    </location>
</feature>
<keyword evidence="5" id="KW-0106">Calcium</keyword>
<feature type="chain" id="PRO_5040393308" description="SPARC" evidence="9">
    <location>
        <begin position="22"/>
        <end position="512"/>
    </location>
</feature>
<evidence type="ECO:0000256" key="3">
    <source>
        <dbReference type="ARBA" id="ARBA00022723"/>
    </source>
</evidence>
<dbReference type="InterPro" id="IPR002350">
    <property type="entry name" value="Kazal_dom"/>
</dbReference>
<dbReference type="Proteomes" id="UP001148018">
    <property type="component" value="Unassembled WGS sequence"/>
</dbReference>
<dbReference type="FunFam" id="3.30.60.30:FF:000004">
    <property type="entry name" value="SPARC isoform 1"/>
    <property type="match status" value="1"/>
</dbReference>
<dbReference type="AlphaFoldDB" id="A0A9Q0IYI3"/>
<keyword evidence="3" id="KW-0479">Metal-binding</keyword>
<evidence type="ECO:0000313" key="13">
    <source>
        <dbReference type="Proteomes" id="UP001148018"/>
    </source>
</evidence>
<feature type="signal peptide" evidence="9">
    <location>
        <begin position="1"/>
        <end position="21"/>
    </location>
</feature>
<dbReference type="PANTHER" id="PTHR13866:SF25">
    <property type="entry name" value="SPARC-LIKE 1"/>
    <property type="match status" value="1"/>
</dbReference>
<accession>A0A9Q0IYI3</accession>